<dbReference type="AlphaFoldDB" id="A0A401FLL5"/>
<dbReference type="Gene3D" id="3.30.70.580">
    <property type="entry name" value="Pseudouridine synthase I, catalytic domain, N-terminal subdomain"/>
    <property type="match status" value="1"/>
</dbReference>
<comment type="similarity">
    <text evidence="1 4 7">Belongs to the tRNA pseudouridine synthase TruA family.</text>
</comment>
<comment type="function">
    <text evidence="4">Formation of pseudouridine at positions 38, 39 and 40 in the anticodon stem and loop of transfer RNAs.</text>
</comment>
<dbReference type="Proteomes" id="UP000286974">
    <property type="component" value="Unassembled WGS sequence"/>
</dbReference>
<proteinExistence type="inferred from homology"/>
<keyword evidence="10" id="KW-1185">Reference proteome</keyword>
<dbReference type="InterPro" id="IPR020103">
    <property type="entry name" value="PsdUridine_synth_cat_dom_sf"/>
</dbReference>
<feature type="binding site" evidence="4 6">
    <location>
        <position position="115"/>
    </location>
    <ligand>
        <name>substrate</name>
    </ligand>
</feature>
<dbReference type="PANTHER" id="PTHR11142:SF0">
    <property type="entry name" value="TRNA PSEUDOURIDINE SYNTHASE-LIKE 1"/>
    <property type="match status" value="1"/>
</dbReference>
<dbReference type="CDD" id="cd02570">
    <property type="entry name" value="PseudoU_synth_EcTruA"/>
    <property type="match status" value="1"/>
</dbReference>
<dbReference type="GO" id="GO:0160147">
    <property type="term" value="F:tRNA pseudouridine(38-40) synthase activity"/>
    <property type="evidence" value="ECO:0007669"/>
    <property type="project" value="UniProtKB-EC"/>
</dbReference>
<dbReference type="SUPFAM" id="SSF55120">
    <property type="entry name" value="Pseudouridine synthase"/>
    <property type="match status" value="1"/>
</dbReference>
<dbReference type="Gene3D" id="3.30.70.660">
    <property type="entry name" value="Pseudouridine synthase I, catalytic domain, C-terminal subdomain"/>
    <property type="match status" value="1"/>
</dbReference>
<comment type="caution">
    <text evidence="9">The sequence shown here is derived from an EMBL/GenBank/DDBJ whole genome shotgun (WGS) entry which is preliminary data.</text>
</comment>
<evidence type="ECO:0000256" key="4">
    <source>
        <dbReference type="HAMAP-Rule" id="MF_00171"/>
    </source>
</evidence>
<evidence type="ECO:0000256" key="6">
    <source>
        <dbReference type="PIRSR" id="PIRSR001430-2"/>
    </source>
</evidence>
<evidence type="ECO:0000313" key="10">
    <source>
        <dbReference type="Proteomes" id="UP000286974"/>
    </source>
</evidence>
<protein>
    <recommendedName>
        <fullName evidence="4">tRNA pseudouridine synthase A</fullName>
        <ecNumber evidence="4">5.4.99.12</ecNumber>
    </recommendedName>
    <alternativeName>
        <fullName evidence="4">tRNA pseudouridine(38-40) synthase</fullName>
    </alternativeName>
    <alternativeName>
        <fullName evidence="4">tRNA pseudouridylate synthase I</fullName>
    </alternativeName>
    <alternativeName>
        <fullName evidence="4">tRNA-uridine isomerase I</fullName>
    </alternativeName>
</protein>
<keyword evidence="9" id="KW-0456">Lyase</keyword>
<evidence type="ECO:0000256" key="7">
    <source>
        <dbReference type="RuleBase" id="RU003792"/>
    </source>
</evidence>
<dbReference type="Pfam" id="PF01416">
    <property type="entry name" value="PseudoU_synth_1"/>
    <property type="match status" value="2"/>
</dbReference>
<comment type="catalytic activity">
    <reaction evidence="4 7">
        <text>uridine(38/39/40) in tRNA = pseudouridine(38/39/40) in tRNA</text>
        <dbReference type="Rhea" id="RHEA:22376"/>
        <dbReference type="Rhea" id="RHEA-COMP:10085"/>
        <dbReference type="Rhea" id="RHEA-COMP:10087"/>
        <dbReference type="ChEBI" id="CHEBI:65314"/>
        <dbReference type="ChEBI" id="CHEBI:65315"/>
        <dbReference type="EC" id="5.4.99.12"/>
    </reaction>
</comment>
<dbReference type="EC" id="5.4.99.12" evidence="4"/>
<dbReference type="HAMAP" id="MF_00171">
    <property type="entry name" value="TruA"/>
    <property type="match status" value="1"/>
</dbReference>
<feature type="active site" description="Nucleophile" evidence="4 5">
    <location>
        <position position="57"/>
    </location>
</feature>
<comment type="caution">
    <text evidence="4">Lacks conserved residue(s) required for the propagation of feature annotation.</text>
</comment>
<dbReference type="GO" id="GO:0016829">
    <property type="term" value="F:lyase activity"/>
    <property type="evidence" value="ECO:0007669"/>
    <property type="project" value="UniProtKB-KW"/>
</dbReference>
<dbReference type="GO" id="GO:0031119">
    <property type="term" value="P:tRNA pseudouridine synthesis"/>
    <property type="evidence" value="ECO:0007669"/>
    <property type="project" value="UniProtKB-UniRule"/>
</dbReference>
<dbReference type="FunFam" id="3.30.70.580:FF:000001">
    <property type="entry name" value="tRNA pseudouridine synthase A"/>
    <property type="match status" value="1"/>
</dbReference>
<dbReference type="STRING" id="1138822.PL11_006635"/>
<dbReference type="InterPro" id="IPR020095">
    <property type="entry name" value="PsdUridine_synth_TruA_C"/>
</dbReference>
<reference evidence="9 10" key="1">
    <citation type="submission" date="2017-11" db="EMBL/GenBank/DDBJ databases">
        <title>Draft Genome Sequence of Lactobacillus curieae NBRC 111893 isolated from Koso, a Japanese sugar-Vegetable Fermented Beverage.</title>
        <authorList>
            <person name="Chiou T.Y."/>
            <person name="Oshima K."/>
            <person name="Suda W."/>
            <person name="Hattori M."/>
            <person name="Takahashi T."/>
        </authorList>
    </citation>
    <scope>NUCLEOTIDE SEQUENCE [LARGE SCALE GENOMIC DNA]</scope>
    <source>
        <strain evidence="9 10">NBRC111893</strain>
    </source>
</reference>
<keyword evidence="3 4" id="KW-0413">Isomerase</keyword>
<dbReference type="OrthoDB" id="9811823at2"/>
<dbReference type="NCBIfam" id="TIGR00071">
    <property type="entry name" value="hisT_truA"/>
    <property type="match status" value="1"/>
</dbReference>
<name>A0A401FLL5_9LACO</name>
<evidence type="ECO:0000256" key="1">
    <source>
        <dbReference type="ARBA" id="ARBA00009375"/>
    </source>
</evidence>
<dbReference type="GO" id="GO:0003723">
    <property type="term" value="F:RNA binding"/>
    <property type="evidence" value="ECO:0007669"/>
    <property type="project" value="InterPro"/>
</dbReference>
<evidence type="ECO:0000256" key="5">
    <source>
        <dbReference type="PIRSR" id="PIRSR001430-1"/>
    </source>
</evidence>
<sequence>MSVIRYKVTFAYDGTNFNGFQRQPKQRTVEGILTSKINTMAKNPVQHIEVFGSGRTDSGVHALAQVAHFDFPFDIPTDAMYRGLNSMLPLDVEILKVEKVSDTFHARFDVSGKRYMYRAYLGEFTNPFKRNYTGHWKFPVDINKVDTAIHELVGQHDFSSFVAAGSTAKSNIRTIYDAKCFLDKEANEINIEFYGNGFLYNMVRIMVGVAMEIGSGNRPEHDVLRLFEVKDRDQARLTMPASGLYLKKVYYEGDDPLHPTKLPKF</sequence>
<gene>
    <name evidence="4" type="primary">truA</name>
    <name evidence="9" type="ORF">NBRC111893_1389</name>
</gene>
<feature type="domain" description="Pseudouridine synthase I TruA alpha/beta" evidence="8">
    <location>
        <begin position="148"/>
        <end position="252"/>
    </location>
</feature>
<organism evidence="9 10">
    <name type="scientific">Lentilactobacillus kosonis</name>
    <dbReference type="NCBI Taxonomy" id="2810561"/>
    <lineage>
        <taxon>Bacteria</taxon>
        <taxon>Bacillati</taxon>
        <taxon>Bacillota</taxon>
        <taxon>Bacilli</taxon>
        <taxon>Lactobacillales</taxon>
        <taxon>Lactobacillaceae</taxon>
        <taxon>Lentilactobacillus</taxon>
    </lineage>
</organism>
<accession>A0A401FLL5</accession>
<dbReference type="InterPro" id="IPR020097">
    <property type="entry name" value="PsdUridine_synth_TruA_a/b_dom"/>
</dbReference>
<dbReference type="InterPro" id="IPR020094">
    <property type="entry name" value="TruA/RsuA/RluB/E/F_N"/>
</dbReference>
<feature type="domain" description="Pseudouridine synthase I TruA alpha/beta" evidence="8">
    <location>
        <begin position="11"/>
        <end position="109"/>
    </location>
</feature>
<keyword evidence="2 4" id="KW-0819">tRNA processing</keyword>
<dbReference type="PIRSF" id="PIRSF001430">
    <property type="entry name" value="tRNA_psdUrid_synth"/>
    <property type="match status" value="1"/>
</dbReference>
<dbReference type="PANTHER" id="PTHR11142">
    <property type="entry name" value="PSEUDOURIDYLATE SYNTHASE"/>
    <property type="match status" value="1"/>
</dbReference>
<evidence type="ECO:0000259" key="8">
    <source>
        <dbReference type="Pfam" id="PF01416"/>
    </source>
</evidence>
<comment type="subunit">
    <text evidence="4">Homodimer.</text>
</comment>
<evidence type="ECO:0000256" key="3">
    <source>
        <dbReference type="ARBA" id="ARBA00023235"/>
    </source>
</evidence>
<evidence type="ECO:0000256" key="2">
    <source>
        <dbReference type="ARBA" id="ARBA00022694"/>
    </source>
</evidence>
<evidence type="ECO:0000313" key="9">
    <source>
        <dbReference type="EMBL" id="GAY73243.1"/>
    </source>
</evidence>
<dbReference type="EMBL" id="BEXA01000003">
    <property type="protein sequence ID" value="GAY73243.1"/>
    <property type="molecule type" value="Genomic_DNA"/>
</dbReference>
<dbReference type="InterPro" id="IPR001406">
    <property type="entry name" value="PsdUridine_synth_TruA"/>
</dbReference>